<proteinExistence type="predicted"/>
<feature type="region of interest" description="Disordered" evidence="2">
    <location>
        <begin position="847"/>
        <end position="888"/>
    </location>
</feature>
<evidence type="ECO:0000256" key="1">
    <source>
        <dbReference type="SAM" id="Coils"/>
    </source>
</evidence>
<feature type="compositionally biased region" description="Acidic residues" evidence="2">
    <location>
        <begin position="390"/>
        <end position="409"/>
    </location>
</feature>
<organism evidence="3 4">
    <name type="scientific">Tetranychus urticae</name>
    <name type="common">Two-spotted spider mite</name>
    <dbReference type="NCBI Taxonomy" id="32264"/>
    <lineage>
        <taxon>Eukaryota</taxon>
        <taxon>Metazoa</taxon>
        <taxon>Ecdysozoa</taxon>
        <taxon>Arthropoda</taxon>
        <taxon>Chelicerata</taxon>
        <taxon>Arachnida</taxon>
        <taxon>Acari</taxon>
        <taxon>Acariformes</taxon>
        <taxon>Trombidiformes</taxon>
        <taxon>Prostigmata</taxon>
        <taxon>Eleutherengona</taxon>
        <taxon>Raphignathae</taxon>
        <taxon>Tetranychoidea</taxon>
        <taxon>Tetranychidae</taxon>
        <taxon>Tetranychus</taxon>
    </lineage>
</organism>
<feature type="compositionally biased region" description="Polar residues" evidence="2">
    <location>
        <begin position="568"/>
        <end position="584"/>
    </location>
</feature>
<evidence type="ECO:0000313" key="4">
    <source>
        <dbReference type="Proteomes" id="UP000015104"/>
    </source>
</evidence>
<dbReference type="Proteomes" id="UP000015104">
    <property type="component" value="Unassembled WGS sequence"/>
</dbReference>
<dbReference type="EnsemblMetazoa" id="tetur14g02520.1">
    <property type="protein sequence ID" value="tetur14g02520.1"/>
    <property type="gene ID" value="tetur14g02520"/>
</dbReference>
<feature type="region of interest" description="Disordered" evidence="2">
    <location>
        <begin position="382"/>
        <end position="419"/>
    </location>
</feature>
<evidence type="ECO:0000256" key="2">
    <source>
        <dbReference type="SAM" id="MobiDB-lite"/>
    </source>
</evidence>
<evidence type="ECO:0000313" key="3">
    <source>
        <dbReference type="EnsemblMetazoa" id="tetur14g02520.1"/>
    </source>
</evidence>
<feature type="compositionally biased region" description="Acidic residues" evidence="2">
    <location>
        <begin position="1121"/>
        <end position="1130"/>
    </location>
</feature>
<feature type="compositionally biased region" description="Low complexity" evidence="2">
    <location>
        <begin position="599"/>
        <end position="611"/>
    </location>
</feature>
<accession>T1KLI1</accession>
<reference evidence="4" key="1">
    <citation type="submission" date="2011-08" db="EMBL/GenBank/DDBJ databases">
        <authorList>
            <person name="Rombauts S."/>
        </authorList>
    </citation>
    <scope>NUCLEOTIDE SEQUENCE</scope>
    <source>
        <strain evidence="4">London</strain>
    </source>
</reference>
<dbReference type="EMBL" id="CAEY01000211">
    <property type="status" value="NOT_ANNOTATED_CDS"/>
    <property type="molecule type" value="Genomic_DNA"/>
</dbReference>
<feature type="region of interest" description="Disordered" evidence="2">
    <location>
        <begin position="649"/>
        <end position="700"/>
    </location>
</feature>
<sequence length="1166" mass="131155">MEKQKVIVAILRLKNSENDSRLVPFCFKVEENQLPSDLQPLEIHPNNMIEANIPGCKPFQAMIVSTGDDSKELFECYSTFIANCKEKKISNLDHKINNWLNVEGIKITRVNCKGLPSTPEEDFEILMSKIRTIRTRSKSAVSTSSKADVAVIDLADQPSQEDKSATESESHSSLKKLKEFNKNILTQDQIQKVFAEIIKILESVVQSSTKFQDSGEVETIPYEPASVFSEVRLIPEKDKTTQVENTTMIEGILPISTKKYKKAISMGNSKGHSESDFEPSVILTNLVRYAFPKHWLIGVTLRGSGGKKSLISVWNYRNPLVDPCLGAFENGLGESRLRALIDHVIRKSKKQSYDKATEKLLINNLSKALHYARTKVAPVKVKSPSHSMFESDESDKDRDESDDDGSESDTGEHPQIPLSHINLSIVKKEKFSDDDNSQGFRYKSAASTSRDSNTLDLSDFYDADVESTSTVSGISRPKEFQSSFSEKNTIPEEPSINDQEVEENPLLHYENFDETPETTSMQQGSTAHEEPESSDVNNEVNDGNLSESSTLANSTKDSGIDESGVGFKTSTPKRLSDIPSSQVLKKTRIEKISDEKDSSSSGGDSTSSTSTALTEAQIQNIIGSLPDKDLAAKVAASLRKQIKKFNSKTVKQFSSQPQTSKSSEKKKSSSQPIHGSIAGPSTSSSTKKSSDSGSRPTSLQTKLQNGYKYGLILPNIYDENLCQIKQPFLAQICEFELLEFGFDIPFNDFLNDRNNYFSIEIGKQKLYAQLIAIADSPSDLQECLRRNLELNTKWKDLRKIIGNVNKVMHLIHAPLSESDDFPIKHVLSDKILCSLIKDFTSNEETQPKKIDSERISSTKKKSQVKANVDEIQRQQSVTETDQIQGTERDKSDTKIEVLKMKLDALNQKKNFLLDSDILSSTLKATIEAVSSVFSLVVKEKESCIITMNVPVKDETYKIKKKIFIEGMIQFDLDKYQFATTKVKQRNACALAYQLVHRVFPTVYWKNVTLGKKFYDQDEIKSFSDQIKESKKLTKKVPLCFVWGFKDPYNEPYQGDLDIIRGQERVRALIGNEKDLEKCEKLTYVEEEEAKVRERLIKELCMKNSPDKSEKRKSSKSTDLVEFSDDSNQSDDDARNHEREQDDAESIPGEDDTQSAFSDIWNSELFS</sequence>
<keyword evidence="1" id="KW-0175">Coiled coil</keyword>
<feature type="compositionally biased region" description="Polar residues" evidence="2">
    <location>
        <begin position="534"/>
        <end position="557"/>
    </location>
</feature>
<feature type="coiled-coil region" evidence="1">
    <location>
        <begin position="888"/>
        <end position="915"/>
    </location>
</feature>
<reference evidence="3" key="2">
    <citation type="submission" date="2015-06" db="UniProtKB">
        <authorList>
            <consortium name="EnsemblMetazoa"/>
        </authorList>
    </citation>
    <scope>IDENTIFICATION</scope>
</reference>
<dbReference type="AlphaFoldDB" id="T1KLI1"/>
<feature type="compositionally biased region" description="Low complexity" evidence="2">
    <location>
        <begin position="681"/>
        <end position="694"/>
    </location>
</feature>
<feature type="compositionally biased region" description="Low complexity" evidence="2">
    <location>
        <begin position="651"/>
        <end position="661"/>
    </location>
</feature>
<feature type="region of interest" description="Disordered" evidence="2">
    <location>
        <begin position="433"/>
        <end position="455"/>
    </location>
</feature>
<feature type="region of interest" description="Disordered" evidence="2">
    <location>
        <begin position="1105"/>
        <end position="1166"/>
    </location>
</feature>
<feature type="compositionally biased region" description="Basic and acidic residues" evidence="2">
    <location>
        <begin position="587"/>
        <end position="598"/>
    </location>
</feature>
<protein>
    <submittedName>
        <fullName evidence="3">Uncharacterized protein</fullName>
    </submittedName>
</protein>
<feature type="compositionally biased region" description="Polar residues" evidence="2">
    <location>
        <begin position="445"/>
        <end position="455"/>
    </location>
</feature>
<keyword evidence="4" id="KW-1185">Reference proteome</keyword>
<feature type="region of interest" description="Disordered" evidence="2">
    <location>
        <begin position="467"/>
        <end position="612"/>
    </location>
</feature>
<name>T1KLI1_TETUR</name>
<feature type="compositionally biased region" description="Acidic residues" evidence="2">
    <location>
        <begin position="1140"/>
        <end position="1152"/>
    </location>
</feature>
<feature type="compositionally biased region" description="Polar residues" evidence="2">
    <location>
        <begin position="1153"/>
        <end position="1166"/>
    </location>
</feature>
<feature type="compositionally biased region" description="Basic and acidic residues" evidence="2">
    <location>
        <begin position="847"/>
        <end position="856"/>
    </location>
</feature>
<dbReference type="HOGENOM" id="CLU_007096_0_0_1"/>
<feature type="compositionally biased region" description="Polar residues" evidence="2">
    <location>
        <begin position="873"/>
        <end position="885"/>
    </location>
</feature>
<feature type="compositionally biased region" description="Polar residues" evidence="2">
    <location>
        <begin position="517"/>
        <end position="526"/>
    </location>
</feature>